<sequence>MEDHKRKNKKKSQNKRPTQEQIKKIQTNVEQRKETKTNGVTPVQADPATGSLKREAKAPNEIQVQIEHHANGIGREKKSKKKNKQNRKQNESESENTNANGHIEEENKTQVDLVEKVVIVKEAVEGTQIHAETVAAVIENITQSNGNGTCSQVDAGASNCLQHHTDEAPTCSHHIQHHLNNVKVADFKIDFDIQKHLSPVGTQFGSNQEYFYKGFTVENMADKINNGLGESEDSSVNPEEIVKALLGNREAAPPNPDEMLKSMFRNPTSPPFNPQELMKNMFGNQEKQAGNSNPDDLLKSMFGNQGTKQAGPSNPADVLKAMLGKDENQVPPFNPQEMMKSMFGNQGKQQAGPSNPADMLKGHQAPPFNPAEMMKSMFGNQGAAPFNPEEMMKNMFGNGPSQETPDPDLNVNVEDMFGQMNAMAQHIDPNVMNNMSQMVANMDPAILSEVNNMAMSLMQGGGIQDSIQKLMQMKANRVKNNASKIVEMNHTEESVELKNNNSELVGNERGNNEQSSNQREDKKDKHDQGNENETEKKEINEISNKFEGESKDVKEDGENVKSGKDKTSDDSNNGADTTSESFMKPSFSFSSNTSEKSEEDKIEDEGKKENDNSEEETEVVTRKTKRFERELSIPELIENLTKVDLKKEETKKEEERIKRNKLKAIFSKVLKKEKKIVEGSECISSSIEFHEHRIEYQTGKQPTKNKSQETKEIDYEKLQHVKEPLEVSGKRETSGSKEITPQQSAVPVKNIKEILKNKEANTNETGETSQQKLSFTQELDKKNLDDYVEINPDNMNEMFQNLLQGKHRSAANNGPSEPVGSNQSINNNPLASLLNNMTNLFETSGFNKDQILNLTGVEGNGPDIMSSMFSNLLQSDSSKGESSKTNDVSNTESAGKSASLESVMSQMFVGMQTMSSGGNSDLSEAISPTGNPDNFLQNFQRTLMRQFNNNNEENGSDTPNVNLLQNMIEMFDKVMPNEDGNSVPDMNTLMGKPENFANILQMGEMLFGKSPLNLAPNIDNSSENSKLEEGESQENVLNTDKNSEEEEVIEETTTISKNIYQEERTSVLLKKLLGEKFWSIRKKRNDLIPEENLKLKPVKSKSEKKKSVTSSSETSIDKDLSKDPANSIPFDITSFSMENQSPFVKMIQRKIQKDPKLQQFLKEKLRKDPKMQQIIAERMQKDERLQTFIREKLSKDKEMRKTFREKFKNELGLTNIIPKFEDDDEDNINGDIAKETNDEDKNSTQEQHQDIKRNTKKEDKDENNKKRYTIQLIKKYMELTVIMCGIITMGIICY</sequence>
<feature type="compositionally biased region" description="Polar residues" evidence="1">
    <location>
        <begin position="570"/>
        <end position="581"/>
    </location>
</feature>
<dbReference type="KEGG" id="dci:103508105"/>
<feature type="region of interest" description="Disordered" evidence="1">
    <location>
        <begin position="1"/>
        <end position="108"/>
    </location>
</feature>
<dbReference type="PaxDb" id="121845-A0A1S3CZA6"/>
<feature type="compositionally biased region" description="Basic and acidic residues" evidence="1">
    <location>
        <begin position="66"/>
        <end position="76"/>
    </location>
</feature>
<dbReference type="RefSeq" id="XP_008470862.1">
    <property type="nucleotide sequence ID" value="XM_008472640.3"/>
</dbReference>
<reference evidence="3" key="1">
    <citation type="submission" date="2025-08" db="UniProtKB">
        <authorList>
            <consortium name="RefSeq"/>
        </authorList>
    </citation>
    <scope>IDENTIFICATION</scope>
</reference>
<proteinExistence type="predicted"/>
<feature type="region of interest" description="Disordered" evidence="1">
    <location>
        <begin position="1098"/>
        <end position="1123"/>
    </location>
</feature>
<feature type="compositionally biased region" description="Basic residues" evidence="1">
    <location>
        <begin position="1"/>
        <end position="14"/>
    </location>
</feature>
<feature type="region of interest" description="Disordered" evidence="1">
    <location>
        <begin position="1016"/>
        <end position="1048"/>
    </location>
</feature>
<feature type="region of interest" description="Disordered" evidence="1">
    <location>
        <begin position="1224"/>
        <end position="1262"/>
    </location>
</feature>
<feature type="compositionally biased region" description="Basic and acidic residues" evidence="1">
    <location>
        <begin position="595"/>
        <end position="611"/>
    </location>
</feature>
<evidence type="ECO:0000256" key="1">
    <source>
        <dbReference type="SAM" id="MobiDB-lite"/>
    </source>
</evidence>
<accession>A0A1S3CZA6</accession>
<feature type="region of interest" description="Disordered" evidence="1">
    <location>
        <begin position="725"/>
        <end position="746"/>
    </location>
</feature>
<feature type="compositionally biased region" description="Basic and acidic residues" evidence="1">
    <location>
        <begin position="725"/>
        <end position="735"/>
    </location>
</feature>
<evidence type="ECO:0000313" key="2">
    <source>
        <dbReference type="Proteomes" id="UP000079169"/>
    </source>
</evidence>
<dbReference type="Proteomes" id="UP000079169">
    <property type="component" value="Unplaced"/>
</dbReference>
<dbReference type="OMA" id="GQEVNQS"/>
<name>A0A1S3CZA6_DIACI</name>
<feature type="compositionally biased region" description="Basic and acidic residues" evidence="1">
    <location>
        <begin position="518"/>
        <end position="569"/>
    </location>
</feature>
<feature type="region of interest" description="Disordered" evidence="1">
    <location>
        <begin position="874"/>
        <end position="899"/>
    </location>
</feature>
<gene>
    <name evidence="3" type="primary">LOC103508105</name>
</gene>
<feature type="compositionally biased region" description="Polar residues" evidence="1">
    <location>
        <begin position="736"/>
        <end position="745"/>
    </location>
</feature>
<dbReference type="GeneID" id="103508105"/>
<keyword evidence="2" id="KW-1185">Reference proteome</keyword>
<protein>
    <submittedName>
        <fullName evidence="3">Uncharacterized protein PF11_0213</fullName>
    </submittedName>
</protein>
<feature type="region of interest" description="Disordered" evidence="1">
    <location>
        <begin position="489"/>
        <end position="626"/>
    </location>
</feature>
<organism evidence="2 3">
    <name type="scientific">Diaphorina citri</name>
    <name type="common">Asian citrus psyllid</name>
    <dbReference type="NCBI Taxonomy" id="121845"/>
    <lineage>
        <taxon>Eukaryota</taxon>
        <taxon>Metazoa</taxon>
        <taxon>Ecdysozoa</taxon>
        <taxon>Arthropoda</taxon>
        <taxon>Hexapoda</taxon>
        <taxon>Insecta</taxon>
        <taxon>Pterygota</taxon>
        <taxon>Neoptera</taxon>
        <taxon>Paraneoptera</taxon>
        <taxon>Hemiptera</taxon>
        <taxon>Sternorrhyncha</taxon>
        <taxon>Psylloidea</taxon>
        <taxon>Psyllidae</taxon>
        <taxon>Diaphorininae</taxon>
        <taxon>Diaphorina</taxon>
    </lineage>
</organism>
<feature type="compositionally biased region" description="Polar residues" evidence="1">
    <location>
        <begin position="885"/>
        <end position="899"/>
    </location>
</feature>
<feature type="compositionally biased region" description="Basic and acidic residues" evidence="1">
    <location>
        <begin position="1232"/>
        <end position="1262"/>
    </location>
</feature>
<evidence type="ECO:0000313" key="3">
    <source>
        <dbReference type="RefSeq" id="XP_008470862.1"/>
    </source>
</evidence>
<feature type="compositionally biased region" description="Basic residues" evidence="1">
    <location>
        <begin position="77"/>
        <end position="87"/>
    </location>
</feature>